<dbReference type="PANTHER" id="PTHR11662">
    <property type="entry name" value="SOLUTE CARRIER FAMILY 17"/>
    <property type="match status" value="1"/>
</dbReference>
<keyword evidence="2" id="KW-0813">Transport</keyword>
<dbReference type="GO" id="GO:0016020">
    <property type="term" value="C:membrane"/>
    <property type="evidence" value="ECO:0007669"/>
    <property type="project" value="UniProtKB-SubCell"/>
</dbReference>
<proteinExistence type="predicted"/>
<evidence type="ECO:0000256" key="1">
    <source>
        <dbReference type="ARBA" id="ARBA00004141"/>
    </source>
</evidence>
<reference evidence="9" key="1">
    <citation type="submission" date="2021-02" db="EMBL/GenBank/DDBJ databases">
        <authorList>
            <person name="Nowell W R."/>
        </authorList>
    </citation>
    <scope>NUCLEOTIDE SEQUENCE</scope>
</reference>
<organism evidence="9 10">
    <name type="scientific">Adineta steineri</name>
    <dbReference type="NCBI Taxonomy" id="433720"/>
    <lineage>
        <taxon>Eukaryota</taxon>
        <taxon>Metazoa</taxon>
        <taxon>Spiralia</taxon>
        <taxon>Gnathifera</taxon>
        <taxon>Rotifera</taxon>
        <taxon>Eurotatoria</taxon>
        <taxon>Bdelloidea</taxon>
        <taxon>Adinetida</taxon>
        <taxon>Adinetidae</taxon>
        <taxon>Adineta</taxon>
    </lineage>
</organism>
<feature type="transmembrane region" description="Helical" evidence="7">
    <location>
        <begin position="412"/>
        <end position="435"/>
    </location>
</feature>
<keyword evidence="5 7" id="KW-1133">Transmembrane helix</keyword>
<feature type="transmembrane region" description="Helical" evidence="7">
    <location>
        <begin position="210"/>
        <end position="233"/>
    </location>
</feature>
<comment type="caution">
    <text evidence="9">The sequence shown here is derived from an EMBL/GenBank/DDBJ whole genome shotgun (WGS) entry which is preliminary data.</text>
</comment>
<dbReference type="GO" id="GO:0006820">
    <property type="term" value="P:monoatomic anion transport"/>
    <property type="evidence" value="ECO:0007669"/>
    <property type="project" value="TreeGrafter"/>
</dbReference>
<comment type="subcellular location">
    <subcellularLocation>
        <location evidence="1">Membrane</location>
        <topology evidence="1">Multi-pass membrane protein</topology>
    </subcellularLocation>
</comment>
<feature type="transmembrane region" description="Helical" evidence="7">
    <location>
        <begin position="116"/>
        <end position="140"/>
    </location>
</feature>
<gene>
    <name evidence="9" type="ORF">OXD698_LOCUS2843</name>
</gene>
<keyword evidence="6 7" id="KW-0472">Membrane</keyword>
<evidence type="ECO:0000313" key="9">
    <source>
        <dbReference type="EMBL" id="CAF3529131.1"/>
    </source>
</evidence>
<feature type="transmembrane region" description="Helical" evidence="7">
    <location>
        <begin position="312"/>
        <end position="330"/>
    </location>
</feature>
<feature type="transmembrane region" description="Helical" evidence="7">
    <location>
        <begin position="240"/>
        <end position="261"/>
    </location>
</feature>
<dbReference type="GO" id="GO:0015293">
    <property type="term" value="F:symporter activity"/>
    <property type="evidence" value="ECO:0007669"/>
    <property type="project" value="UniProtKB-KW"/>
</dbReference>
<dbReference type="PANTHER" id="PTHR11662:SF399">
    <property type="entry name" value="FI19708P1-RELATED"/>
    <property type="match status" value="1"/>
</dbReference>
<feature type="transmembrane region" description="Helical" evidence="7">
    <location>
        <begin position="483"/>
        <end position="504"/>
    </location>
</feature>
<feature type="transmembrane region" description="Helical" evidence="7">
    <location>
        <begin position="146"/>
        <end position="168"/>
    </location>
</feature>
<evidence type="ECO:0000256" key="2">
    <source>
        <dbReference type="ARBA" id="ARBA00022448"/>
    </source>
</evidence>
<dbReference type="EMBL" id="CAJOAZ010000096">
    <property type="protein sequence ID" value="CAF3529131.1"/>
    <property type="molecule type" value="Genomic_DNA"/>
</dbReference>
<evidence type="ECO:0000313" key="10">
    <source>
        <dbReference type="Proteomes" id="UP000663844"/>
    </source>
</evidence>
<evidence type="ECO:0000256" key="3">
    <source>
        <dbReference type="ARBA" id="ARBA00022692"/>
    </source>
</evidence>
<evidence type="ECO:0000259" key="8">
    <source>
        <dbReference type="PROSITE" id="PS50850"/>
    </source>
</evidence>
<feature type="transmembrane region" description="Helical" evidence="7">
    <location>
        <begin position="91"/>
        <end position="109"/>
    </location>
</feature>
<keyword evidence="4" id="KW-0769">Symport</keyword>
<dbReference type="Pfam" id="PF07690">
    <property type="entry name" value="MFS_1"/>
    <property type="match status" value="1"/>
</dbReference>
<protein>
    <recommendedName>
        <fullName evidence="8">Major facilitator superfamily (MFS) profile domain-containing protein</fullName>
    </recommendedName>
</protein>
<dbReference type="InterPro" id="IPR020846">
    <property type="entry name" value="MFS_dom"/>
</dbReference>
<dbReference type="InterPro" id="IPR011701">
    <property type="entry name" value="MFS"/>
</dbReference>
<feature type="transmembrane region" description="Helical" evidence="7">
    <location>
        <begin position="175"/>
        <end position="198"/>
    </location>
</feature>
<sequence length="539" mass="60334">MSNDKTTTTTPRLIPSTRFTLALLVSFALFIQYAQRISISMSIVCMVDRNNYDTLSNLTSYPDETDDQTSTVPTKYGSQLLKDKKFAWSELQQQILLGSYWFGYIFTLVPSNAKKINLICIVFYTISFRFFFQTGGWLAIKFGPKLVFAASLLFSSIAAVGISSIYFINDFNFYVALFFRVIIGFAHGPLFPTTYTFWSVWAVPAEKSTLTSIGFCSGSLGISVMMLTGGLLCRYVSSGWVYIFLLSALFGFIWLPLWLWLVADSPQTHRTISENERNYICEKLGLVASDKKKKTFSLSSLPWMKFIKSKPIIALLITECCNLFGLFFVYTNVGKILTEIHRVPPQYAGYILAGGFILMPISSLSAGVIADFLSKTNKMSLTNIRKLFNSLTSFIPAICMVILCFCDHTRQIFGIITVIILLIASALAYGSGYIVNFGDVIPAYSSIIFGIITAIATFTALFANVIAGVVIKRPVLEDWRKIFILFSIVYFIGGLAYIVLGSAVPRKWATLKSQEEQKVNDTISEEETVLMRELELGKK</sequence>
<evidence type="ECO:0000256" key="5">
    <source>
        <dbReference type="ARBA" id="ARBA00022989"/>
    </source>
</evidence>
<dbReference type="SUPFAM" id="SSF103473">
    <property type="entry name" value="MFS general substrate transporter"/>
    <property type="match status" value="1"/>
</dbReference>
<accession>A0A818IUN4</accession>
<evidence type="ECO:0000256" key="7">
    <source>
        <dbReference type="SAM" id="Phobius"/>
    </source>
</evidence>
<dbReference type="PROSITE" id="PS50850">
    <property type="entry name" value="MFS"/>
    <property type="match status" value="1"/>
</dbReference>
<dbReference type="InterPro" id="IPR036259">
    <property type="entry name" value="MFS_trans_sf"/>
</dbReference>
<feature type="transmembrane region" description="Helical" evidence="7">
    <location>
        <begin position="350"/>
        <end position="374"/>
    </location>
</feature>
<evidence type="ECO:0000256" key="4">
    <source>
        <dbReference type="ARBA" id="ARBA00022847"/>
    </source>
</evidence>
<feature type="transmembrane region" description="Helical" evidence="7">
    <location>
        <begin position="447"/>
        <end position="471"/>
    </location>
</feature>
<dbReference type="AlphaFoldDB" id="A0A818IUN4"/>
<keyword evidence="3 7" id="KW-0812">Transmembrane</keyword>
<name>A0A818IUN4_9BILA</name>
<feature type="domain" description="Major facilitator superfamily (MFS) profile" evidence="8">
    <location>
        <begin position="21"/>
        <end position="505"/>
    </location>
</feature>
<evidence type="ECO:0000256" key="6">
    <source>
        <dbReference type="ARBA" id="ARBA00023136"/>
    </source>
</evidence>
<dbReference type="Gene3D" id="1.20.1250.20">
    <property type="entry name" value="MFS general substrate transporter like domains"/>
    <property type="match status" value="2"/>
</dbReference>
<feature type="transmembrane region" description="Helical" evidence="7">
    <location>
        <begin position="386"/>
        <end position="405"/>
    </location>
</feature>
<dbReference type="InterPro" id="IPR050382">
    <property type="entry name" value="MFS_Na/Anion_cotransporter"/>
</dbReference>
<dbReference type="Proteomes" id="UP000663844">
    <property type="component" value="Unassembled WGS sequence"/>
</dbReference>
<dbReference type="FunFam" id="1.20.1250.20:FF:000003">
    <property type="entry name" value="Solute carrier family 17 member 3"/>
    <property type="match status" value="1"/>
</dbReference>